<dbReference type="SUPFAM" id="SSF46785">
    <property type="entry name" value="Winged helix' DNA-binding domain"/>
    <property type="match status" value="1"/>
</dbReference>
<evidence type="ECO:0000313" key="3">
    <source>
        <dbReference type="Proteomes" id="UP001182908"/>
    </source>
</evidence>
<dbReference type="EMBL" id="CP133592">
    <property type="protein sequence ID" value="WMW25636.1"/>
    <property type="molecule type" value="Genomic_DNA"/>
</dbReference>
<name>A0AA51UNL5_9EURY</name>
<dbReference type="GO" id="GO:0003700">
    <property type="term" value="F:DNA-binding transcription factor activity"/>
    <property type="evidence" value="ECO:0007669"/>
    <property type="project" value="InterPro"/>
</dbReference>
<organism evidence="2 3">
    <name type="scientific">Methanolobus sediminis</name>
    <dbReference type="NCBI Taxonomy" id="3072978"/>
    <lineage>
        <taxon>Archaea</taxon>
        <taxon>Methanobacteriati</taxon>
        <taxon>Methanobacteriota</taxon>
        <taxon>Stenosarchaea group</taxon>
        <taxon>Methanomicrobia</taxon>
        <taxon>Methanosarcinales</taxon>
        <taxon>Methanosarcinaceae</taxon>
        <taxon>Methanolobus</taxon>
    </lineage>
</organism>
<dbReference type="InterPro" id="IPR036390">
    <property type="entry name" value="WH_DNA-bd_sf"/>
</dbReference>
<dbReference type="InterPro" id="IPR036388">
    <property type="entry name" value="WH-like_DNA-bd_sf"/>
</dbReference>
<dbReference type="CDD" id="cd00090">
    <property type="entry name" value="HTH_ARSR"/>
    <property type="match status" value="1"/>
</dbReference>
<dbReference type="Pfam" id="PF12840">
    <property type="entry name" value="HTH_20"/>
    <property type="match status" value="1"/>
</dbReference>
<keyword evidence="3" id="KW-1185">Reference proteome</keyword>
<dbReference type="InterPro" id="IPR011991">
    <property type="entry name" value="ArsR-like_HTH"/>
</dbReference>
<evidence type="ECO:0000313" key="2">
    <source>
        <dbReference type="EMBL" id="WMW25636.1"/>
    </source>
</evidence>
<dbReference type="Gene3D" id="1.10.10.10">
    <property type="entry name" value="Winged helix-like DNA-binding domain superfamily/Winged helix DNA-binding domain"/>
    <property type="match status" value="1"/>
</dbReference>
<gene>
    <name evidence="2" type="ORF">RE474_02625</name>
</gene>
<dbReference type="Proteomes" id="UP001182908">
    <property type="component" value="Chromosome"/>
</dbReference>
<sequence>MSEVEMALENVSLLQGEITALRSELNRFRSEVTMNRTNSMFSEFRNQCAASLINGSLDSALSLSGEDGKSCSMWTQCKPAFVEFFDELADYARNGQLSEKKVGDIRRNFDKMKEEATKLDQCTHCFKHVELYFNQQIEMLEKMGFYQKEGSKPLEIQNLHEKQIANMVGDALSSAVRVQVLKALYDDGKSFTELSKITKLRAGNLLFHLDKLQDKGLIRQREERGEYQITFTGYHLLNSMLELVKTLGMNEA</sequence>
<dbReference type="InterPro" id="IPR001845">
    <property type="entry name" value="HTH_ArsR_DNA-bd_dom"/>
</dbReference>
<feature type="domain" description="HTH arsR-type" evidence="1">
    <location>
        <begin position="167"/>
        <end position="245"/>
    </location>
</feature>
<evidence type="ECO:0000259" key="1">
    <source>
        <dbReference type="SMART" id="SM00418"/>
    </source>
</evidence>
<proteinExistence type="predicted"/>
<accession>A0AA51UNL5</accession>
<reference evidence="2 3" key="1">
    <citation type="submission" date="2023-08" db="EMBL/GenBank/DDBJ databases">
        <title>Methanolobus mangrovi sp. nov. and Methanolobus sediminis sp. nov, two novel methylotrophic methanogens isolated from mangrove sediments in China.</title>
        <authorList>
            <person name="Zhou J."/>
        </authorList>
    </citation>
    <scope>NUCLEOTIDE SEQUENCE [LARGE SCALE GENOMIC DNA]</scope>
    <source>
        <strain evidence="2 3">FTZ6</strain>
    </source>
</reference>
<dbReference type="AlphaFoldDB" id="A0AA51UNL5"/>
<protein>
    <submittedName>
        <fullName evidence="2">Winged helix-turn-helix domain-containing protein</fullName>
    </submittedName>
</protein>
<dbReference type="GeneID" id="84231576"/>
<dbReference type="RefSeq" id="WP_309311438.1">
    <property type="nucleotide sequence ID" value="NZ_CP133592.1"/>
</dbReference>
<dbReference type="SMART" id="SM00418">
    <property type="entry name" value="HTH_ARSR"/>
    <property type="match status" value="1"/>
</dbReference>
<dbReference type="KEGG" id="mseb:RE474_02625"/>